<feature type="non-terminal residue" evidence="2">
    <location>
        <position position="41"/>
    </location>
</feature>
<reference evidence="2" key="1">
    <citation type="submission" date="2002-07" db="EMBL/GenBank/DDBJ databases">
        <title>The Genetic Diversity of Hepatitis C Virus in HIV-1 Co-infected Patients.</title>
        <authorList>
            <person name="Wang X.-P."/>
            <person name="Gawel C."/>
            <person name="Cunha C.B."/>
            <person name="Laser B.S."/>
            <person name="Sahn B.A."/>
            <person name="Kahn P.D."/>
            <person name="Kaplan M.H."/>
        </authorList>
    </citation>
    <scope>NUCLEOTIDE SEQUENCE</scope>
    <source>
        <strain evidence="2">JF3C19</strain>
    </source>
</reference>
<sequence length="41" mass="4223">GMGYDDELVPYPGGAISSGAPDPTSHPGHGARKECVWSGYC</sequence>
<name>Q8JPF4_9HEPC</name>
<feature type="non-terminal residue" evidence="2">
    <location>
        <position position="1"/>
    </location>
</feature>
<evidence type="ECO:0000256" key="1">
    <source>
        <dbReference type="SAM" id="MobiDB-lite"/>
    </source>
</evidence>
<feature type="region of interest" description="Disordered" evidence="1">
    <location>
        <begin position="1"/>
        <end position="32"/>
    </location>
</feature>
<dbReference type="EMBL" id="AF529761">
    <property type="protein sequence ID" value="AAM96112.1"/>
    <property type="molecule type" value="Genomic_RNA"/>
</dbReference>
<organism evidence="2">
    <name type="scientific">Hepacivirus hominis</name>
    <dbReference type="NCBI Taxonomy" id="3052230"/>
    <lineage>
        <taxon>Viruses</taxon>
        <taxon>Riboviria</taxon>
        <taxon>Orthornavirae</taxon>
        <taxon>Kitrinoviricota</taxon>
        <taxon>Flasuviricetes</taxon>
        <taxon>Amarillovirales</taxon>
        <taxon>Flaviviridae</taxon>
        <taxon>Hepacivirus</taxon>
    </lineage>
</organism>
<accession>Q8JPF4</accession>
<protein>
    <submittedName>
        <fullName evidence="2">Polyprotein</fullName>
    </submittedName>
</protein>
<proteinExistence type="predicted"/>
<evidence type="ECO:0000313" key="2">
    <source>
        <dbReference type="EMBL" id="AAM96112.1"/>
    </source>
</evidence>